<comment type="subcellular location">
    <subcellularLocation>
        <location evidence="1">Membrane</location>
        <topology evidence="1">Single-pass membrane protein</topology>
    </subcellularLocation>
</comment>
<evidence type="ECO:0000313" key="7">
    <source>
        <dbReference type="EMBL" id="MYM34705.1"/>
    </source>
</evidence>
<feature type="signal peptide" evidence="5">
    <location>
        <begin position="1"/>
        <end position="22"/>
    </location>
</feature>
<accession>A0A6L8ML60</accession>
<dbReference type="InterPro" id="IPR037682">
    <property type="entry name" value="TonB_C"/>
</dbReference>
<dbReference type="RefSeq" id="WP_160990106.1">
    <property type="nucleotide sequence ID" value="NZ_WWCO01000006.1"/>
</dbReference>
<evidence type="ECO:0000256" key="3">
    <source>
        <dbReference type="ARBA" id="ARBA00022989"/>
    </source>
</evidence>
<evidence type="ECO:0000256" key="1">
    <source>
        <dbReference type="ARBA" id="ARBA00004167"/>
    </source>
</evidence>
<evidence type="ECO:0000259" key="6">
    <source>
        <dbReference type="PROSITE" id="PS52015"/>
    </source>
</evidence>
<comment type="caution">
    <text evidence="8">The sequence shown here is derived from an EMBL/GenBank/DDBJ whole genome shotgun (WGS) entry which is preliminary data.</text>
</comment>
<keyword evidence="3" id="KW-1133">Transmembrane helix</keyword>
<dbReference type="EMBL" id="WWCP01000025">
    <property type="protein sequence ID" value="MYM83967.1"/>
    <property type="molecule type" value="Genomic_DNA"/>
</dbReference>
<dbReference type="GO" id="GO:0016020">
    <property type="term" value="C:membrane"/>
    <property type="evidence" value="ECO:0007669"/>
    <property type="project" value="UniProtKB-SubCell"/>
</dbReference>
<sequence length="111" mass="11781">MIIRSIIALGLISLSTINPASAATDARLASGECEAPAYRNTWQEEELQGNVKLAVLVDAKGNVQDTKVISSSGHLALDKASLRASTACKFQPASNGAAPVWAQVQYKWVLN</sequence>
<proteinExistence type="predicted"/>
<keyword evidence="5" id="KW-0732">Signal</keyword>
<evidence type="ECO:0000313" key="10">
    <source>
        <dbReference type="Proteomes" id="UP000474565"/>
    </source>
</evidence>
<evidence type="ECO:0000313" key="9">
    <source>
        <dbReference type="Proteomes" id="UP000449678"/>
    </source>
</evidence>
<reference evidence="9 10" key="1">
    <citation type="submission" date="2019-12" db="EMBL/GenBank/DDBJ databases">
        <title>Novel species isolated from a subtropical stream in China.</title>
        <authorList>
            <person name="Lu H."/>
        </authorList>
    </citation>
    <scope>NUCLEOTIDE SEQUENCE [LARGE SCALE GENOMIC DNA]</scope>
    <source>
        <strain evidence="8 10">FT50W</strain>
        <strain evidence="7 9">FT94W</strain>
    </source>
</reference>
<keyword evidence="4" id="KW-0472">Membrane</keyword>
<dbReference type="SUPFAM" id="SSF74653">
    <property type="entry name" value="TolA/TonB C-terminal domain"/>
    <property type="match status" value="1"/>
</dbReference>
<evidence type="ECO:0000256" key="5">
    <source>
        <dbReference type="SAM" id="SignalP"/>
    </source>
</evidence>
<evidence type="ECO:0000313" key="8">
    <source>
        <dbReference type="EMBL" id="MYM83967.1"/>
    </source>
</evidence>
<dbReference type="GO" id="GO:0055085">
    <property type="term" value="P:transmembrane transport"/>
    <property type="evidence" value="ECO:0007669"/>
    <property type="project" value="InterPro"/>
</dbReference>
<protein>
    <submittedName>
        <fullName evidence="8">TonB family protein</fullName>
    </submittedName>
</protein>
<dbReference type="NCBIfam" id="TIGR01352">
    <property type="entry name" value="tonB_Cterm"/>
    <property type="match status" value="1"/>
</dbReference>
<keyword evidence="2" id="KW-0812">Transmembrane</keyword>
<dbReference type="Proteomes" id="UP000474565">
    <property type="component" value="Unassembled WGS sequence"/>
</dbReference>
<keyword evidence="9" id="KW-1185">Reference proteome</keyword>
<dbReference type="PROSITE" id="PS52015">
    <property type="entry name" value="TONB_CTD"/>
    <property type="match status" value="1"/>
</dbReference>
<dbReference type="EMBL" id="WWCO01000006">
    <property type="protein sequence ID" value="MYM34705.1"/>
    <property type="molecule type" value="Genomic_DNA"/>
</dbReference>
<organism evidence="8 10">
    <name type="scientific">Duganella lactea</name>
    <dbReference type="NCBI Taxonomy" id="2692173"/>
    <lineage>
        <taxon>Bacteria</taxon>
        <taxon>Pseudomonadati</taxon>
        <taxon>Pseudomonadota</taxon>
        <taxon>Betaproteobacteria</taxon>
        <taxon>Burkholderiales</taxon>
        <taxon>Oxalobacteraceae</taxon>
        <taxon>Telluria group</taxon>
        <taxon>Duganella</taxon>
    </lineage>
</organism>
<name>A0A6L8ML60_9BURK</name>
<gene>
    <name evidence="7" type="ORF">GTP38_10180</name>
    <name evidence="8" type="ORF">GTP44_18675</name>
</gene>
<dbReference type="Gene3D" id="3.30.1150.10">
    <property type="match status" value="1"/>
</dbReference>
<feature type="domain" description="TonB C-terminal" evidence="6">
    <location>
        <begin position="23"/>
        <end position="111"/>
    </location>
</feature>
<evidence type="ECO:0000256" key="4">
    <source>
        <dbReference type="ARBA" id="ARBA00023136"/>
    </source>
</evidence>
<dbReference type="Proteomes" id="UP000449678">
    <property type="component" value="Unassembled WGS sequence"/>
</dbReference>
<feature type="chain" id="PRO_5026653898" evidence="5">
    <location>
        <begin position="23"/>
        <end position="111"/>
    </location>
</feature>
<dbReference type="InterPro" id="IPR006260">
    <property type="entry name" value="TonB/TolA_C"/>
</dbReference>
<dbReference type="Pfam" id="PF03544">
    <property type="entry name" value="TonB_C"/>
    <property type="match status" value="1"/>
</dbReference>
<dbReference type="AlphaFoldDB" id="A0A6L8ML60"/>
<evidence type="ECO:0000256" key="2">
    <source>
        <dbReference type="ARBA" id="ARBA00022692"/>
    </source>
</evidence>